<dbReference type="AlphaFoldDB" id="A0A376YP72"/>
<organism evidence="1 2">
    <name type="scientific">Escherichia coli</name>
    <dbReference type="NCBI Taxonomy" id="562"/>
    <lineage>
        <taxon>Bacteria</taxon>
        <taxon>Pseudomonadati</taxon>
        <taxon>Pseudomonadota</taxon>
        <taxon>Gammaproteobacteria</taxon>
        <taxon>Enterobacterales</taxon>
        <taxon>Enterobacteriaceae</taxon>
        <taxon>Escherichia</taxon>
    </lineage>
</organism>
<dbReference type="EMBL" id="UGCD01000004">
    <property type="protein sequence ID" value="STK05963.1"/>
    <property type="molecule type" value="Genomic_DNA"/>
</dbReference>
<gene>
    <name evidence="1" type="ORF">NCTC10865_06408</name>
</gene>
<protein>
    <recommendedName>
        <fullName evidence="3">SIR2 family protein</fullName>
    </recommendedName>
</protein>
<accession>A0A376YP72</accession>
<evidence type="ECO:0000313" key="2">
    <source>
        <dbReference type="Proteomes" id="UP000254159"/>
    </source>
</evidence>
<evidence type="ECO:0000313" key="1">
    <source>
        <dbReference type="EMBL" id="STK05963.1"/>
    </source>
</evidence>
<proteinExistence type="predicted"/>
<evidence type="ECO:0008006" key="3">
    <source>
        <dbReference type="Google" id="ProtNLM"/>
    </source>
</evidence>
<name>A0A376YP72_ECOLX</name>
<dbReference type="Proteomes" id="UP000254159">
    <property type="component" value="Unassembled WGS sequence"/>
</dbReference>
<reference evidence="1 2" key="1">
    <citation type="submission" date="2018-06" db="EMBL/GenBank/DDBJ databases">
        <authorList>
            <consortium name="Pathogen Informatics"/>
            <person name="Doyle S."/>
        </authorList>
    </citation>
    <scope>NUCLEOTIDE SEQUENCE [LARGE SCALE GENOMIC DNA]</scope>
    <source>
        <strain evidence="1 2">NCTC10865</strain>
    </source>
</reference>
<sequence length="139" mass="15628">MQQLHIGCAFLTGTGFSKAVSDDKAPSWQSLLEQLCGLLKDGDSLKEELFPDGKAKDLSLEEAAQVIALKFILSGKNIYQEIEKIIASIELDPSIEYIQDFFKENTFKVITTNYDKLAEKTGWRESNVYNHPRPANSKI</sequence>